<gene>
    <name evidence="2" type="ORF">LTRI10_LOCUS35059</name>
</gene>
<accession>A0AAV2F8K6</accession>
<reference evidence="2 3" key="1">
    <citation type="submission" date="2024-04" db="EMBL/GenBank/DDBJ databases">
        <authorList>
            <person name="Fracassetti M."/>
        </authorList>
    </citation>
    <scope>NUCLEOTIDE SEQUENCE [LARGE SCALE GENOMIC DNA]</scope>
</reference>
<protein>
    <submittedName>
        <fullName evidence="2">Uncharacterized protein</fullName>
    </submittedName>
</protein>
<keyword evidence="1" id="KW-1133">Transmembrane helix</keyword>
<keyword evidence="1" id="KW-0472">Membrane</keyword>
<organism evidence="2 3">
    <name type="scientific">Linum trigynum</name>
    <dbReference type="NCBI Taxonomy" id="586398"/>
    <lineage>
        <taxon>Eukaryota</taxon>
        <taxon>Viridiplantae</taxon>
        <taxon>Streptophyta</taxon>
        <taxon>Embryophyta</taxon>
        <taxon>Tracheophyta</taxon>
        <taxon>Spermatophyta</taxon>
        <taxon>Magnoliopsida</taxon>
        <taxon>eudicotyledons</taxon>
        <taxon>Gunneridae</taxon>
        <taxon>Pentapetalae</taxon>
        <taxon>rosids</taxon>
        <taxon>fabids</taxon>
        <taxon>Malpighiales</taxon>
        <taxon>Linaceae</taxon>
        <taxon>Linum</taxon>
    </lineage>
</organism>
<dbReference type="Proteomes" id="UP001497516">
    <property type="component" value="Chromosome 6"/>
</dbReference>
<keyword evidence="3" id="KW-1185">Reference proteome</keyword>
<name>A0AAV2F8K6_9ROSI</name>
<proteinExistence type="predicted"/>
<sequence length="166" mass="19278">MGEEVKADRIIRDTVHLEPVRQLQEMGKMHPYLLILQAIKLNRGCNELNLAWLDLEVVRWDGCIEDDKADISDPWSVVILQGGTRRRWWLMLNPIYLGYGVVPQDMIHRGNLERYPLRRVMFTFHLVLVLEIAAQMAIYALLRSQSSSLLSPKLATGVFKLRIQRL</sequence>
<evidence type="ECO:0000256" key="1">
    <source>
        <dbReference type="SAM" id="Phobius"/>
    </source>
</evidence>
<keyword evidence="1" id="KW-0812">Transmembrane</keyword>
<evidence type="ECO:0000313" key="2">
    <source>
        <dbReference type="EMBL" id="CAL1394564.1"/>
    </source>
</evidence>
<dbReference type="AlphaFoldDB" id="A0AAV2F8K6"/>
<feature type="transmembrane region" description="Helical" evidence="1">
    <location>
        <begin position="122"/>
        <end position="142"/>
    </location>
</feature>
<dbReference type="EMBL" id="OZ034819">
    <property type="protein sequence ID" value="CAL1394564.1"/>
    <property type="molecule type" value="Genomic_DNA"/>
</dbReference>
<evidence type="ECO:0000313" key="3">
    <source>
        <dbReference type="Proteomes" id="UP001497516"/>
    </source>
</evidence>